<organism evidence="2">
    <name type="scientific">marine sediment metagenome</name>
    <dbReference type="NCBI Taxonomy" id="412755"/>
    <lineage>
        <taxon>unclassified sequences</taxon>
        <taxon>metagenomes</taxon>
        <taxon>ecological metagenomes</taxon>
    </lineage>
</organism>
<evidence type="ECO:0000259" key="1">
    <source>
        <dbReference type="Pfam" id="PF04754"/>
    </source>
</evidence>
<dbReference type="EMBL" id="BART01034031">
    <property type="protein sequence ID" value="GAH13734.1"/>
    <property type="molecule type" value="Genomic_DNA"/>
</dbReference>
<protein>
    <recommendedName>
        <fullName evidence="1">Transposase (putative) YhgA-like domain-containing protein</fullName>
    </recommendedName>
</protein>
<accession>X1E996</accession>
<feature type="non-terminal residue" evidence="2">
    <location>
        <position position="1"/>
    </location>
</feature>
<sequence>LYHGLRQWRFPLNFTAYFQDSDLLQEYVPDFNSVLYDLNQVDDEKIKGHLIYVAAIKTLKYALRGLKPHLKEILKELGTLPIDERMRAFLSSFFKYILSAGRGVRSEDLGRAIDSAGFKESREVYMTIAEELKLEGKREGEIANDQQTLIRLLDKKFGLNSAARDKILKADNKKKLDRAIDLLFDAKPIDEVLKPLD</sequence>
<evidence type="ECO:0000313" key="2">
    <source>
        <dbReference type="EMBL" id="GAH13734.1"/>
    </source>
</evidence>
<dbReference type="AlphaFoldDB" id="X1E996"/>
<dbReference type="InterPro" id="IPR006842">
    <property type="entry name" value="Transposase_31"/>
</dbReference>
<gene>
    <name evidence="2" type="ORF">S01H4_58288</name>
</gene>
<reference evidence="2" key="1">
    <citation type="journal article" date="2014" name="Front. Microbiol.">
        <title>High frequency of phylogenetically diverse reductive dehalogenase-homologous genes in deep subseafloor sedimentary metagenomes.</title>
        <authorList>
            <person name="Kawai M."/>
            <person name="Futagami T."/>
            <person name="Toyoda A."/>
            <person name="Takaki Y."/>
            <person name="Nishi S."/>
            <person name="Hori S."/>
            <person name="Arai W."/>
            <person name="Tsubouchi T."/>
            <person name="Morono Y."/>
            <person name="Uchiyama I."/>
            <person name="Ito T."/>
            <person name="Fujiyama A."/>
            <person name="Inagaki F."/>
            <person name="Takami H."/>
        </authorList>
    </citation>
    <scope>NUCLEOTIDE SEQUENCE</scope>
    <source>
        <strain evidence="2">Expedition CK06-06</strain>
    </source>
</reference>
<dbReference type="Pfam" id="PF04754">
    <property type="entry name" value="Transposase_31"/>
    <property type="match status" value="1"/>
</dbReference>
<feature type="domain" description="Transposase (putative) YhgA-like" evidence="1">
    <location>
        <begin position="1"/>
        <end position="64"/>
    </location>
</feature>
<comment type="caution">
    <text evidence="2">The sequence shown here is derived from an EMBL/GenBank/DDBJ whole genome shotgun (WGS) entry which is preliminary data.</text>
</comment>
<proteinExistence type="predicted"/>
<name>X1E996_9ZZZZ</name>